<gene>
    <name evidence="1" type="ORF">PFRI_12860</name>
</gene>
<sequence>MKAIASFPTHSANRYLAQLCDHFGRKIKAEHGDAKGSIEFSFGRCQLTASDSDLEILAQADDQTRLDQVIGILTSHLERFAFRENPFLDWQKIETNQPT</sequence>
<comment type="caution">
    <text evidence="1">The sequence shown here is derived from an EMBL/GenBank/DDBJ whole genome shotgun (WGS) entry which is preliminary data.</text>
</comment>
<dbReference type="Gene3D" id="3.30.310.50">
    <property type="entry name" value="Alpha-D-phosphohexomutase, C-terminal domain"/>
    <property type="match status" value="1"/>
</dbReference>
<keyword evidence="2" id="KW-1185">Reference proteome</keyword>
<evidence type="ECO:0000313" key="1">
    <source>
        <dbReference type="EMBL" id="OJI94466.1"/>
    </source>
</evidence>
<dbReference type="STRING" id="696762.PFRI_12860"/>
<reference evidence="1 2" key="1">
    <citation type="submission" date="2016-10" db="EMBL/GenBank/DDBJ databases">
        <title>Genome sequence of Planktotalea frisia SH6-1.</title>
        <authorList>
            <person name="Poehlein A."/>
            <person name="Bakenhus I."/>
            <person name="Voget S."/>
            <person name="Brinkhoff T."/>
            <person name="Simon M."/>
        </authorList>
    </citation>
    <scope>NUCLEOTIDE SEQUENCE [LARGE SCALE GENOMIC DNA]</scope>
    <source>
        <strain evidence="1 2">SH6-1</strain>
    </source>
</reference>
<evidence type="ECO:0000313" key="2">
    <source>
        <dbReference type="Proteomes" id="UP000184514"/>
    </source>
</evidence>
<organism evidence="1 2">
    <name type="scientific">Planktotalea frisia</name>
    <dbReference type="NCBI Taxonomy" id="696762"/>
    <lineage>
        <taxon>Bacteria</taxon>
        <taxon>Pseudomonadati</taxon>
        <taxon>Pseudomonadota</taxon>
        <taxon>Alphaproteobacteria</taxon>
        <taxon>Rhodobacterales</taxon>
        <taxon>Paracoccaceae</taxon>
        <taxon>Planktotalea</taxon>
    </lineage>
</organism>
<protein>
    <recommendedName>
        <fullName evidence="3">2,4-dihydroxyhept-2-ene-1,7-dioic acid aldolase</fullName>
    </recommendedName>
</protein>
<dbReference type="Proteomes" id="UP000184514">
    <property type="component" value="Unassembled WGS sequence"/>
</dbReference>
<dbReference type="InterPro" id="IPR014543">
    <property type="entry name" value="UCP028291"/>
</dbReference>
<evidence type="ECO:0008006" key="3">
    <source>
        <dbReference type="Google" id="ProtNLM"/>
    </source>
</evidence>
<dbReference type="PIRSF" id="PIRSF028291">
    <property type="entry name" value="UCP028291"/>
    <property type="match status" value="1"/>
</dbReference>
<dbReference type="Pfam" id="PF09981">
    <property type="entry name" value="DUF2218"/>
    <property type="match status" value="1"/>
</dbReference>
<accession>A0A1L9NYX4</accession>
<dbReference type="AlphaFoldDB" id="A0A1L9NYX4"/>
<name>A0A1L9NYX4_9RHOB</name>
<proteinExistence type="predicted"/>
<dbReference type="EMBL" id="MLCB01000095">
    <property type="protein sequence ID" value="OJI94466.1"/>
    <property type="molecule type" value="Genomic_DNA"/>
</dbReference>